<evidence type="ECO:0000313" key="2">
    <source>
        <dbReference type="Proteomes" id="UP000305848"/>
    </source>
</evidence>
<accession>A0A4U3KWH6</accession>
<name>A0A4U3KWH6_9BACT</name>
<evidence type="ECO:0000313" key="1">
    <source>
        <dbReference type="EMBL" id="TKK65446.1"/>
    </source>
</evidence>
<proteinExistence type="predicted"/>
<organism evidence="1 2">
    <name type="scientific">Ilyomonas limi</name>
    <dbReference type="NCBI Taxonomy" id="2575867"/>
    <lineage>
        <taxon>Bacteria</taxon>
        <taxon>Pseudomonadati</taxon>
        <taxon>Bacteroidota</taxon>
        <taxon>Chitinophagia</taxon>
        <taxon>Chitinophagales</taxon>
        <taxon>Chitinophagaceae</taxon>
        <taxon>Ilyomonas</taxon>
    </lineage>
</organism>
<comment type="caution">
    <text evidence="1">The sequence shown here is derived from an EMBL/GenBank/DDBJ whole genome shotgun (WGS) entry which is preliminary data.</text>
</comment>
<sequence>MSNTFTKVYRHLSELKQYFDEDIKQLHNLSVEAEIEEQKRTYPISTTVKEGLNAPYYLVIPWPPIPRCTIPQSLTLLAVADYLGFLIKTSNNDYRATEENIITFFRKAESYGICNSISQDQLLLLNRCARQGMVHNYLPKLDLEVSYHVRVPIIRQ</sequence>
<keyword evidence="2" id="KW-1185">Reference proteome</keyword>
<dbReference type="RefSeq" id="WP_137263644.1">
    <property type="nucleotide sequence ID" value="NZ_SZQL01000021.1"/>
</dbReference>
<dbReference type="Proteomes" id="UP000305848">
    <property type="component" value="Unassembled WGS sequence"/>
</dbReference>
<dbReference type="EMBL" id="SZQL01000021">
    <property type="protein sequence ID" value="TKK65446.1"/>
    <property type="molecule type" value="Genomic_DNA"/>
</dbReference>
<protein>
    <submittedName>
        <fullName evidence="1">Uncharacterized protein</fullName>
    </submittedName>
</protein>
<dbReference type="AlphaFoldDB" id="A0A4U3KWH6"/>
<gene>
    <name evidence="1" type="ORF">FC093_20275</name>
</gene>
<reference evidence="1 2" key="1">
    <citation type="submission" date="2019-05" db="EMBL/GenBank/DDBJ databases">
        <title>Panacibacter sp. strain 17mud1-8 Genome sequencing and assembly.</title>
        <authorList>
            <person name="Chhetri G."/>
        </authorList>
    </citation>
    <scope>NUCLEOTIDE SEQUENCE [LARGE SCALE GENOMIC DNA]</scope>
    <source>
        <strain evidence="1 2">17mud1-8</strain>
    </source>
</reference>